<comment type="caution">
    <text evidence="1">The sequence shown here is derived from an EMBL/GenBank/DDBJ whole genome shotgun (WGS) entry which is preliminary data.</text>
</comment>
<dbReference type="EMBL" id="JFFI01001486">
    <property type="protein sequence ID" value="KXH59582.1"/>
    <property type="molecule type" value="Genomic_DNA"/>
</dbReference>
<accession>A0A135UGS0</accession>
<name>A0A135UGS0_9PEZI</name>
<dbReference type="OrthoDB" id="4754366at2759"/>
<dbReference type="Proteomes" id="UP000070121">
    <property type="component" value="Unassembled WGS sequence"/>
</dbReference>
<evidence type="ECO:0000313" key="1">
    <source>
        <dbReference type="EMBL" id="KXH59582.1"/>
    </source>
</evidence>
<gene>
    <name evidence="1" type="ORF">CSAL01_10295</name>
</gene>
<reference evidence="1 2" key="1">
    <citation type="submission" date="2014-02" db="EMBL/GenBank/DDBJ databases">
        <title>The genome sequence of Colletotrichum salicis CBS 607.94.</title>
        <authorList>
            <person name="Baroncelli R."/>
            <person name="Thon M.R."/>
        </authorList>
    </citation>
    <scope>NUCLEOTIDE SEQUENCE [LARGE SCALE GENOMIC DNA]</scope>
    <source>
        <strain evidence="1 2">CBS 607.94</strain>
    </source>
</reference>
<organism evidence="1 2">
    <name type="scientific">Colletotrichum salicis</name>
    <dbReference type="NCBI Taxonomy" id="1209931"/>
    <lineage>
        <taxon>Eukaryota</taxon>
        <taxon>Fungi</taxon>
        <taxon>Dikarya</taxon>
        <taxon>Ascomycota</taxon>
        <taxon>Pezizomycotina</taxon>
        <taxon>Sordariomycetes</taxon>
        <taxon>Hypocreomycetidae</taxon>
        <taxon>Glomerellales</taxon>
        <taxon>Glomerellaceae</taxon>
        <taxon>Colletotrichum</taxon>
        <taxon>Colletotrichum acutatum species complex</taxon>
    </lineage>
</organism>
<sequence>MPSTATEIAAAEATAAVVPCIAGKKSDTWNKFDDRIEAITKQAIAAGLDNAVPPLTKEELDAILPETLPDSAFTSDWTRDGEAALQQAWLSDPR</sequence>
<protein>
    <submittedName>
        <fullName evidence="1">Uncharacterized protein</fullName>
    </submittedName>
</protein>
<evidence type="ECO:0000313" key="2">
    <source>
        <dbReference type="Proteomes" id="UP000070121"/>
    </source>
</evidence>
<keyword evidence="2" id="KW-1185">Reference proteome</keyword>
<dbReference type="AlphaFoldDB" id="A0A135UGS0"/>
<proteinExistence type="predicted"/>